<protein>
    <submittedName>
        <fullName evidence="1">Uncharacterized protein</fullName>
    </submittedName>
</protein>
<evidence type="ECO:0000313" key="1">
    <source>
        <dbReference type="EMBL" id="SDJ51611.1"/>
    </source>
</evidence>
<dbReference type="GeneID" id="43759343"/>
<dbReference type="EMBL" id="FNED01000019">
    <property type="protein sequence ID" value="SDJ51611.1"/>
    <property type="molecule type" value="Genomic_DNA"/>
</dbReference>
<name>A0A1G8UCX4_ANEMI</name>
<gene>
    <name evidence="1" type="ORF">SAMN04487909_11995</name>
</gene>
<dbReference type="RefSeq" id="WP_158502459.1">
    <property type="nucleotide sequence ID" value="NZ_BJOA01000246.1"/>
</dbReference>
<evidence type="ECO:0000313" key="2">
    <source>
        <dbReference type="Proteomes" id="UP000182836"/>
    </source>
</evidence>
<organism evidence="1 2">
    <name type="scientific">Aneurinibacillus migulanus</name>
    <name type="common">Bacillus migulanus</name>
    <dbReference type="NCBI Taxonomy" id="47500"/>
    <lineage>
        <taxon>Bacteria</taxon>
        <taxon>Bacillati</taxon>
        <taxon>Bacillota</taxon>
        <taxon>Bacilli</taxon>
        <taxon>Bacillales</taxon>
        <taxon>Paenibacillaceae</taxon>
        <taxon>Aneurinibacillus group</taxon>
        <taxon>Aneurinibacillus</taxon>
    </lineage>
</organism>
<sequence>MKKNEGENRIGAAPVRPIRPTRIEFKSEAEMQRFVDYVISNRETKKEP</sequence>
<dbReference type="Proteomes" id="UP000182836">
    <property type="component" value="Unassembled WGS sequence"/>
</dbReference>
<reference evidence="1 2" key="1">
    <citation type="submission" date="2016-10" db="EMBL/GenBank/DDBJ databases">
        <authorList>
            <person name="de Groot N.N."/>
        </authorList>
    </citation>
    <scope>NUCLEOTIDE SEQUENCE [LARGE SCALE GENOMIC DNA]</scope>
    <source>
        <strain evidence="1 2">DSM 2895</strain>
    </source>
</reference>
<dbReference type="AlphaFoldDB" id="A0A1G8UCX4"/>
<dbReference type="OrthoDB" id="9985080at2"/>
<accession>A0A1G8UCX4</accession>
<proteinExistence type="predicted"/>